<dbReference type="InterPro" id="IPR002110">
    <property type="entry name" value="Ankyrin_rpt"/>
</dbReference>
<proteinExistence type="predicted"/>
<dbReference type="Pfam" id="PF12796">
    <property type="entry name" value="Ank_2"/>
    <property type="match status" value="1"/>
</dbReference>
<comment type="caution">
    <text evidence="5">The sequence shown here is derived from an EMBL/GenBank/DDBJ whole genome shotgun (WGS) entry which is preliminary data.</text>
</comment>
<feature type="region of interest" description="Disordered" evidence="4">
    <location>
        <begin position="34"/>
        <end position="53"/>
    </location>
</feature>
<dbReference type="PANTHER" id="PTHR24171">
    <property type="entry name" value="ANKYRIN REPEAT DOMAIN-CONTAINING PROTEIN 39-RELATED"/>
    <property type="match status" value="1"/>
</dbReference>
<dbReference type="GO" id="GO:0004842">
    <property type="term" value="F:ubiquitin-protein transferase activity"/>
    <property type="evidence" value="ECO:0007669"/>
    <property type="project" value="TreeGrafter"/>
</dbReference>
<dbReference type="Pfam" id="PF00023">
    <property type="entry name" value="Ank"/>
    <property type="match status" value="1"/>
</dbReference>
<organism evidence="5 6">
    <name type="scientific">Meganyctiphanes norvegica</name>
    <name type="common">Northern krill</name>
    <name type="synonym">Thysanopoda norvegica</name>
    <dbReference type="NCBI Taxonomy" id="48144"/>
    <lineage>
        <taxon>Eukaryota</taxon>
        <taxon>Metazoa</taxon>
        <taxon>Ecdysozoa</taxon>
        <taxon>Arthropoda</taxon>
        <taxon>Crustacea</taxon>
        <taxon>Multicrustacea</taxon>
        <taxon>Malacostraca</taxon>
        <taxon>Eumalacostraca</taxon>
        <taxon>Eucarida</taxon>
        <taxon>Euphausiacea</taxon>
        <taxon>Euphausiidae</taxon>
        <taxon>Meganyctiphanes</taxon>
    </lineage>
</organism>
<dbReference type="Gene3D" id="1.25.40.20">
    <property type="entry name" value="Ankyrin repeat-containing domain"/>
    <property type="match status" value="1"/>
</dbReference>
<evidence type="ECO:0000313" key="5">
    <source>
        <dbReference type="EMBL" id="CAL4060950.1"/>
    </source>
</evidence>
<dbReference type="GO" id="GO:0085020">
    <property type="term" value="P:protein K6-linked ubiquitination"/>
    <property type="evidence" value="ECO:0007669"/>
    <property type="project" value="TreeGrafter"/>
</dbReference>
<dbReference type="PROSITE" id="PS50297">
    <property type="entry name" value="ANK_REP_REGION"/>
    <property type="match status" value="2"/>
</dbReference>
<dbReference type="SUPFAM" id="SSF48403">
    <property type="entry name" value="Ankyrin repeat"/>
    <property type="match status" value="1"/>
</dbReference>
<dbReference type="PANTHER" id="PTHR24171:SF8">
    <property type="entry name" value="BRCA1-ASSOCIATED RING DOMAIN PROTEIN 1"/>
    <property type="match status" value="1"/>
</dbReference>
<evidence type="ECO:0000256" key="2">
    <source>
        <dbReference type="ARBA" id="ARBA00023043"/>
    </source>
</evidence>
<evidence type="ECO:0000313" key="6">
    <source>
        <dbReference type="Proteomes" id="UP001497623"/>
    </source>
</evidence>
<feature type="repeat" description="ANK" evidence="3">
    <location>
        <begin position="121"/>
        <end position="153"/>
    </location>
</feature>
<keyword evidence="6" id="KW-1185">Reference proteome</keyword>
<accession>A0AAV2PNY3</accession>
<evidence type="ECO:0000256" key="1">
    <source>
        <dbReference type="ARBA" id="ARBA00022737"/>
    </source>
</evidence>
<feature type="non-terminal residue" evidence="5">
    <location>
        <position position="1"/>
    </location>
</feature>
<gene>
    <name evidence="5" type="ORF">MNOR_LOCUS1705</name>
</gene>
<name>A0AAV2PNY3_MEGNR</name>
<sequence length="211" mass="21828">DDPDFCAFLDVASQCGFDAIASECRILCSASTTAAPPTTTTTTTQPTTSTTTSSIPLTGPNMYNASRDGDTEFVKRVLAAGVSPDWMGKSLFPAAENNHTQIVRALLEAGADVNYFPPLGSGATAIYDASAKGNTQVVQILIDAGAHLNIGLRQCGNGPLHYAAQEGHVMTAVLLIKNGANPNESSCVGTPMIAAGRAGHDVLAKIIASYI</sequence>
<evidence type="ECO:0000256" key="3">
    <source>
        <dbReference type="PROSITE-ProRule" id="PRU00023"/>
    </source>
</evidence>
<keyword evidence="2 3" id="KW-0040">ANK repeat</keyword>
<keyword evidence="1" id="KW-0677">Repeat</keyword>
<dbReference type="GO" id="GO:0031436">
    <property type="term" value="C:BRCA1-BARD1 complex"/>
    <property type="evidence" value="ECO:0007669"/>
    <property type="project" value="TreeGrafter"/>
</dbReference>
<feature type="repeat" description="ANK" evidence="3">
    <location>
        <begin position="155"/>
        <end position="187"/>
    </location>
</feature>
<dbReference type="GO" id="GO:0070531">
    <property type="term" value="C:BRCA1-A complex"/>
    <property type="evidence" value="ECO:0007669"/>
    <property type="project" value="TreeGrafter"/>
</dbReference>
<dbReference type="Proteomes" id="UP001497623">
    <property type="component" value="Unassembled WGS sequence"/>
</dbReference>
<evidence type="ECO:0000256" key="4">
    <source>
        <dbReference type="SAM" id="MobiDB-lite"/>
    </source>
</evidence>
<dbReference type="InterPro" id="IPR036770">
    <property type="entry name" value="Ankyrin_rpt-contain_sf"/>
</dbReference>
<evidence type="ECO:0008006" key="7">
    <source>
        <dbReference type="Google" id="ProtNLM"/>
    </source>
</evidence>
<dbReference type="SMART" id="SM00248">
    <property type="entry name" value="ANK"/>
    <property type="match status" value="3"/>
</dbReference>
<protein>
    <recommendedName>
        <fullName evidence="7">Ankyrin</fullName>
    </recommendedName>
</protein>
<reference evidence="5 6" key="1">
    <citation type="submission" date="2024-05" db="EMBL/GenBank/DDBJ databases">
        <authorList>
            <person name="Wallberg A."/>
        </authorList>
    </citation>
    <scope>NUCLEOTIDE SEQUENCE [LARGE SCALE GENOMIC DNA]</scope>
</reference>
<dbReference type="EMBL" id="CAXKWB010000474">
    <property type="protein sequence ID" value="CAL4060950.1"/>
    <property type="molecule type" value="Genomic_DNA"/>
</dbReference>
<dbReference type="AlphaFoldDB" id="A0AAV2PNY3"/>
<dbReference type="PROSITE" id="PS50088">
    <property type="entry name" value="ANK_REPEAT"/>
    <property type="match status" value="2"/>
</dbReference>